<dbReference type="Gene3D" id="3.60.10.10">
    <property type="entry name" value="Endonuclease/exonuclease/phosphatase"/>
    <property type="match status" value="1"/>
</dbReference>
<keyword evidence="2" id="KW-0255">Endonuclease</keyword>
<feature type="domain" description="Endonuclease/exonuclease/phosphatase" evidence="1">
    <location>
        <begin position="51"/>
        <end position="289"/>
    </location>
</feature>
<dbReference type="OrthoDB" id="569713at2"/>
<keyword evidence="2" id="KW-0540">Nuclease</keyword>
<proteinExistence type="predicted"/>
<keyword evidence="2" id="KW-0269">Exonuclease</keyword>
<name>A0A2S9YX82_9BACT</name>
<dbReference type="AlphaFoldDB" id="A0A2S9YX82"/>
<dbReference type="Proteomes" id="UP000238823">
    <property type="component" value="Unassembled WGS sequence"/>
</dbReference>
<evidence type="ECO:0000313" key="2">
    <source>
        <dbReference type="EMBL" id="PRQ09669.1"/>
    </source>
</evidence>
<dbReference type="InterPro" id="IPR036691">
    <property type="entry name" value="Endo/exonu/phosph_ase_sf"/>
</dbReference>
<evidence type="ECO:0000259" key="1">
    <source>
        <dbReference type="Pfam" id="PF03372"/>
    </source>
</evidence>
<gene>
    <name evidence="2" type="ORF">ENSA7_05850</name>
</gene>
<reference evidence="2 3" key="1">
    <citation type="submission" date="2018-03" db="EMBL/GenBank/DDBJ databases">
        <title>Draft Genome Sequences of the Obligatory Marine Myxobacteria Enhygromyxa salina SWB007.</title>
        <authorList>
            <person name="Poehlein A."/>
            <person name="Moghaddam J.A."/>
            <person name="Harms H."/>
            <person name="Alanjari M."/>
            <person name="Koenig G.M."/>
            <person name="Daniel R."/>
            <person name="Schaeberle T.F."/>
        </authorList>
    </citation>
    <scope>NUCLEOTIDE SEQUENCE [LARGE SCALE GENOMIC DNA]</scope>
    <source>
        <strain evidence="2 3">SWB007</strain>
    </source>
</reference>
<accession>A0A2S9YX82</accession>
<evidence type="ECO:0000313" key="3">
    <source>
        <dbReference type="Proteomes" id="UP000238823"/>
    </source>
</evidence>
<dbReference type="Pfam" id="PF03372">
    <property type="entry name" value="Exo_endo_phos"/>
    <property type="match status" value="1"/>
</dbReference>
<dbReference type="InterPro" id="IPR005135">
    <property type="entry name" value="Endo/exonuclease/phosphatase"/>
</dbReference>
<protein>
    <submittedName>
        <fullName evidence="2">Endonuclease/Exonuclease/phosphatase family protein</fullName>
    </submittedName>
</protein>
<organism evidence="2 3">
    <name type="scientific">Enhygromyxa salina</name>
    <dbReference type="NCBI Taxonomy" id="215803"/>
    <lineage>
        <taxon>Bacteria</taxon>
        <taxon>Pseudomonadati</taxon>
        <taxon>Myxococcota</taxon>
        <taxon>Polyangia</taxon>
        <taxon>Nannocystales</taxon>
        <taxon>Nannocystaceae</taxon>
        <taxon>Enhygromyxa</taxon>
    </lineage>
</organism>
<sequence>MTDPDRPGSIVGLLARLVWLRRPVALPLAGLALLLFVGSLRLCPEPGVRVATFNIRNFPENPAQIDGAFKAIAELELPVIAVQEITDPFAFVAATKRQLGKSWRAEFGPYARSQRLLLPGVLYNGYHYELDYARLHRNTQTNGSGRPVLEVRLFDRNGGPTLRVFVVHLKAGGDGVEIRREQLRALTGVVGRAARGRDQVMVLGDFNSTSEGDRASLTRFATDTGLHWATRELGCTAYWRPHNTCRGTALDHVFTSRPPREAAARGPCESVGCEPGDSCPVFYDEVSDHCPVTVAF</sequence>
<comment type="caution">
    <text evidence="2">The sequence shown here is derived from an EMBL/GenBank/DDBJ whole genome shotgun (WGS) entry which is preliminary data.</text>
</comment>
<dbReference type="GO" id="GO:0004519">
    <property type="term" value="F:endonuclease activity"/>
    <property type="evidence" value="ECO:0007669"/>
    <property type="project" value="UniProtKB-KW"/>
</dbReference>
<keyword evidence="2" id="KW-0378">Hydrolase</keyword>
<dbReference type="SUPFAM" id="SSF56219">
    <property type="entry name" value="DNase I-like"/>
    <property type="match status" value="1"/>
</dbReference>
<dbReference type="GO" id="GO:0004527">
    <property type="term" value="F:exonuclease activity"/>
    <property type="evidence" value="ECO:0007669"/>
    <property type="project" value="UniProtKB-KW"/>
</dbReference>
<dbReference type="EMBL" id="PVNL01000014">
    <property type="protein sequence ID" value="PRQ09669.1"/>
    <property type="molecule type" value="Genomic_DNA"/>
</dbReference>
<dbReference type="RefSeq" id="WP_106087672.1">
    <property type="nucleotide sequence ID" value="NZ_PVNL01000014.1"/>
</dbReference>